<dbReference type="InterPro" id="IPR000572">
    <property type="entry name" value="OxRdtase_Mopterin-bd_dom"/>
</dbReference>
<keyword evidence="1" id="KW-0472">Membrane</keyword>
<proteinExistence type="predicted"/>
<organism evidence="3 4">
    <name type="scientific">Defluviicoccus vanus</name>
    <dbReference type="NCBI Taxonomy" id="111831"/>
    <lineage>
        <taxon>Bacteria</taxon>
        <taxon>Pseudomonadati</taxon>
        <taxon>Pseudomonadota</taxon>
        <taxon>Alphaproteobacteria</taxon>
        <taxon>Rhodospirillales</taxon>
        <taxon>Rhodospirillaceae</taxon>
        <taxon>Defluviicoccus</taxon>
    </lineage>
</organism>
<dbReference type="InterPro" id="IPR036374">
    <property type="entry name" value="OxRdtase_Mopterin-bd_sf"/>
</dbReference>
<keyword evidence="1" id="KW-1133">Transmembrane helix</keyword>
<dbReference type="Pfam" id="PF00174">
    <property type="entry name" value="Oxidored_molyb"/>
    <property type="match status" value="1"/>
</dbReference>
<protein>
    <submittedName>
        <fullName evidence="3">Molybdopterin-dependent oxidoreductase</fullName>
    </submittedName>
</protein>
<sequence>MKYVGTIGECAAVHKWGAGLAMLRQRDTISTLSAMTRRENGGKMRDLRGLVLAVALLLAALPWSAAEATSCNGGYYPSVKIGGEVTTAKTYTLTDLQAMTTSKLNVAFFSGSAGMQTYSFIGVPLLDLLNEAGIVTNSNQKNDILRKSLVVTSSDCYQVVVAMAELLPTFSGQQVMVAFADGDGTLLPSNQGMARLVVPQDKQGGRYASNIVSIMVRSPGPGPQTK</sequence>
<keyword evidence="1" id="KW-0812">Transmembrane</keyword>
<evidence type="ECO:0000259" key="2">
    <source>
        <dbReference type="Pfam" id="PF00174"/>
    </source>
</evidence>
<accession>A0A7H1N278</accession>
<dbReference type="Proteomes" id="UP000516369">
    <property type="component" value="Chromosome"/>
</dbReference>
<keyword evidence="4" id="KW-1185">Reference proteome</keyword>
<evidence type="ECO:0000313" key="4">
    <source>
        <dbReference type="Proteomes" id="UP000516369"/>
    </source>
</evidence>
<dbReference type="SUPFAM" id="SSF56524">
    <property type="entry name" value="Oxidoreductase molybdopterin-binding domain"/>
    <property type="match status" value="1"/>
</dbReference>
<dbReference type="Gene3D" id="3.90.420.10">
    <property type="entry name" value="Oxidoreductase, molybdopterin-binding domain"/>
    <property type="match status" value="1"/>
</dbReference>
<gene>
    <name evidence="3" type="ORF">HQ394_11435</name>
</gene>
<reference evidence="3 4" key="1">
    <citation type="submission" date="2020-05" db="EMBL/GenBank/DDBJ databases">
        <title>Complete closed genome sequence of Defluviicoccus vanus.</title>
        <authorList>
            <person name="Bessarab I."/>
            <person name="Arumugam K."/>
            <person name="Maszenan A.M."/>
            <person name="Seviour R.J."/>
            <person name="Williams R.B."/>
        </authorList>
    </citation>
    <scope>NUCLEOTIDE SEQUENCE [LARGE SCALE GENOMIC DNA]</scope>
    <source>
        <strain evidence="3 4">Ben 114</strain>
    </source>
</reference>
<dbReference type="EMBL" id="CP053923">
    <property type="protein sequence ID" value="QNT69814.1"/>
    <property type="molecule type" value="Genomic_DNA"/>
</dbReference>
<dbReference type="AlphaFoldDB" id="A0A7H1N278"/>
<feature type="domain" description="Oxidoreductase molybdopterin-binding" evidence="2">
    <location>
        <begin position="79"/>
        <end position="200"/>
    </location>
</feature>
<dbReference type="KEGG" id="dvn:HQ394_11435"/>
<name>A0A7H1N278_9PROT</name>
<evidence type="ECO:0000313" key="3">
    <source>
        <dbReference type="EMBL" id="QNT69814.1"/>
    </source>
</evidence>
<feature type="transmembrane region" description="Helical" evidence="1">
    <location>
        <begin position="47"/>
        <end position="65"/>
    </location>
</feature>
<evidence type="ECO:0000256" key="1">
    <source>
        <dbReference type="SAM" id="Phobius"/>
    </source>
</evidence>